<comment type="caution">
    <text evidence="1">The sequence shown here is derived from an EMBL/GenBank/DDBJ whole genome shotgun (WGS) entry which is preliminary data.</text>
</comment>
<organism evidence="1">
    <name type="scientific">Cladocopium goreaui</name>
    <dbReference type="NCBI Taxonomy" id="2562237"/>
    <lineage>
        <taxon>Eukaryota</taxon>
        <taxon>Sar</taxon>
        <taxon>Alveolata</taxon>
        <taxon>Dinophyceae</taxon>
        <taxon>Suessiales</taxon>
        <taxon>Symbiodiniaceae</taxon>
        <taxon>Cladocopium</taxon>
    </lineage>
</organism>
<dbReference type="OrthoDB" id="202851at2759"/>
<evidence type="ECO:0000313" key="2">
    <source>
        <dbReference type="EMBL" id="CAL4761523.1"/>
    </source>
</evidence>
<accession>A0A9P1FFK4</accession>
<dbReference type="EMBL" id="CAMXCT020000122">
    <property type="protein sequence ID" value="CAL1127586.1"/>
    <property type="molecule type" value="Genomic_DNA"/>
</dbReference>
<gene>
    <name evidence="1" type="ORF">C1SCF055_LOCUS2632</name>
</gene>
<dbReference type="EMBL" id="CAMXCT010000122">
    <property type="protein sequence ID" value="CAI3974211.1"/>
    <property type="molecule type" value="Genomic_DNA"/>
</dbReference>
<sequence>MGGPMDACAYDRSTAAGSLPTGYDELMQSAVGKKPLRLAKTEPFIQCDACKLAANEAWLQVAKKAEELPKGGLGEVEIGEILDLICDADDDLGEWIPFYDIEQKDGEVTLQKREELGECRKECSTVIHACRAVFEEYREDLSEMLFKHYRLQGDGDGTKNRLSPEKFTSRLCNKMSKVCPGKWPGGQGSVGAVGGMLTFQESKSRPELASKQK</sequence>
<keyword evidence="3" id="KW-1185">Reference proteome</keyword>
<proteinExistence type="predicted"/>
<reference evidence="2 3" key="2">
    <citation type="submission" date="2024-05" db="EMBL/GenBank/DDBJ databases">
        <authorList>
            <person name="Chen Y."/>
            <person name="Shah S."/>
            <person name="Dougan E. K."/>
            <person name="Thang M."/>
            <person name="Chan C."/>
        </authorList>
    </citation>
    <scope>NUCLEOTIDE SEQUENCE [LARGE SCALE GENOMIC DNA]</scope>
</reference>
<dbReference type="EMBL" id="CAMXCT030000122">
    <property type="protein sequence ID" value="CAL4761523.1"/>
    <property type="molecule type" value="Genomic_DNA"/>
</dbReference>
<dbReference type="PANTHER" id="PTHR36058">
    <property type="entry name" value="NUCLEOPHOSMIN"/>
    <property type="match status" value="1"/>
</dbReference>
<reference evidence="1" key="1">
    <citation type="submission" date="2022-10" db="EMBL/GenBank/DDBJ databases">
        <authorList>
            <person name="Chen Y."/>
            <person name="Dougan E. K."/>
            <person name="Chan C."/>
            <person name="Rhodes N."/>
            <person name="Thang M."/>
        </authorList>
    </citation>
    <scope>NUCLEOTIDE SEQUENCE</scope>
</reference>
<dbReference type="AlphaFoldDB" id="A0A9P1FFK4"/>
<name>A0A9P1FFK4_9DINO</name>
<evidence type="ECO:0000313" key="3">
    <source>
        <dbReference type="Proteomes" id="UP001152797"/>
    </source>
</evidence>
<dbReference type="Proteomes" id="UP001152797">
    <property type="component" value="Unassembled WGS sequence"/>
</dbReference>
<protein>
    <submittedName>
        <fullName evidence="2">Saposin B-type domain-containing protein</fullName>
    </submittedName>
</protein>
<evidence type="ECO:0000313" key="1">
    <source>
        <dbReference type="EMBL" id="CAI3974211.1"/>
    </source>
</evidence>
<dbReference type="PANTHER" id="PTHR36058:SF1">
    <property type="entry name" value="NUCLEOPHOSMIN"/>
    <property type="match status" value="1"/>
</dbReference>